<dbReference type="InterPro" id="IPR036165">
    <property type="entry name" value="YefM-like_sf"/>
</dbReference>
<dbReference type="NCBIfam" id="TIGR01552">
    <property type="entry name" value="phd_fam"/>
    <property type="match status" value="1"/>
</dbReference>
<sequence>MKVMSSREFNQDVSQAKRAARVEPVFVTDRGKPTHVLMSVEAYRKLTGRNESIVDLLALPAGPELDPAALSAGGAFDREPGEL</sequence>
<dbReference type="InterPro" id="IPR006442">
    <property type="entry name" value="Antitoxin_Phd/YefM"/>
</dbReference>
<gene>
    <name evidence="3" type="ORF">DJ018_16585</name>
</gene>
<dbReference type="SUPFAM" id="SSF143120">
    <property type="entry name" value="YefM-like"/>
    <property type="match status" value="1"/>
</dbReference>
<comment type="similarity">
    <text evidence="1 2">Belongs to the phD/YefM antitoxin family.</text>
</comment>
<dbReference type="AlphaFoldDB" id="A0A328AAF4"/>
<organism evidence="3 4">
    <name type="scientific">Phenylobacterium deserti</name>
    <dbReference type="NCBI Taxonomy" id="1914756"/>
    <lineage>
        <taxon>Bacteria</taxon>
        <taxon>Pseudomonadati</taxon>
        <taxon>Pseudomonadota</taxon>
        <taxon>Alphaproteobacteria</taxon>
        <taxon>Caulobacterales</taxon>
        <taxon>Caulobacteraceae</taxon>
        <taxon>Phenylobacterium</taxon>
    </lineage>
</organism>
<dbReference type="Gene3D" id="3.40.1620.10">
    <property type="entry name" value="YefM-like domain"/>
    <property type="match status" value="1"/>
</dbReference>
<evidence type="ECO:0000256" key="2">
    <source>
        <dbReference type="RuleBase" id="RU362080"/>
    </source>
</evidence>
<evidence type="ECO:0000256" key="1">
    <source>
        <dbReference type="ARBA" id="ARBA00009981"/>
    </source>
</evidence>
<dbReference type="Proteomes" id="UP000249725">
    <property type="component" value="Unassembled WGS sequence"/>
</dbReference>
<reference evidence="4" key="1">
    <citation type="submission" date="2018-05" db="EMBL/GenBank/DDBJ databases">
        <authorList>
            <person name="Li X."/>
        </authorList>
    </citation>
    <scope>NUCLEOTIDE SEQUENCE [LARGE SCALE GENOMIC DNA]</scope>
    <source>
        <strain evidence="4">YIM 73061</strain>
    </source>
</reference>
<accession>A0A328AAF4</accession>
<comment type="caution">
    <text evidence="3">The sequence shown here is derived from an EMBL/GenBank/DDBJ whole genome shotgun (WGS) entry which is preliminary data.</text>
</comment>
<proteinExistence type="inferred from homology"/>
<name>A0A328AAF4_9CAUL</name>
<dbReference type="Pfam" id="PF02604">
    <property type="entry name" value="PhdYeFM_antitox"/>
    <property type="match status" value="1"/>
</dbReference>
<dbReference type="RefSeq" id="WP_111516080.1">
    <property type="nucleotide sequence ID" value="NZ_QFYR01000004.1"/>
</dbReference>
<evidence type="ECO:0000313" key="3">
    <source>
        <dbReference type="EMBL" id="RAK51545.1"/>
    </source>
</evidence>
<comment type="function">
    <text evidence="2">Antitoxin component of a type II toxin-antitoxin (TA) system.</text>
</comment>
<dbReference type="EMBL" id="QFYR01000004">
    <property type="protein sequence ID" value="RAK51545.1"/>
    <property type="molecule type" value="Genomic_DNA"/>
</dbReference>
<keyword evidence="4" id="KW-1185">Reference proteome</keyword>
<evidence type="ECO:0000313" key="4">
    <source>
        <dbReference type="Proteomes" id="UP000249725"/>
    </source>
</evidence>
<dbReference type="OrthoDB" id="72009at2"/>
<protein>
    <recommendedName>
        <fullName evidence="2">Antitoxin</fullName>
    </recommendedName>
</protein>